<evidence type="ECO:0000256" key="3">
    <source>
        <dbReference type="ARBA" id="ARBA00022801"/>
    </source>
</evidence>
<accession>A0A5E4EAX9</accession>
<dbReference type="InterPro" id="IPR032861">
    <property type="entry name" value="TAXi_N"/>
</dbReference>
<sequence>MLYPNSPQSEIRPENGEYLLKLSIGNPPVDVYGIADTGSDLLWPQCVPCEACFKHIYPKFDPKMSSTCSGLPFAAQECQFIPTSCSLQNLCCYDYEYEDDSVTKGAVDTGHNNTGTLIEIDTGIFGLEEGPISLVSQLGSLLRGRKCYCLAPFHTDPSIESNITSLLGKVVKESFKRQHVPGLRHTNKQHINPPTTYKSTDLYDRLVAELKKQIPMKPVEDDPNLGTQLFYKSKTNLRGPILTVHLEGDANVRLTPTDIHSTKRWGFLLCNDK</sequence>
<dbReference type="Gene3D" id="2.40.70.10">
    <property type="entry name" value="Acid Proteases"/>
    <property type="match status" value="1"/>
</dbReference>
<feature type="domain" description="Peptidase A1" evidence="4">
    <location>
        <begin position="18"/>
        <end position="273"/>
    </location>
</feature>
<evidence type="ECO:0000256" key="2">
    <source>
        <dbReference type="ARBA" id="ARBA00022670"/>
    </source>
</evidence>
<gene>
    <name evidence="5" type="ORF">ALMOND_2B029942</name>
</gene>
<dbReference type="AlphaFoldDB" id="A0A5E4EAX9"/>
<dbReference type="EMBL" id="CABIKO010000006">
    <property type="protein sequence ID" value="VVA12913.1"/>
    <property type="molecule type" value="Genomic_DNA"/>
</dbReference>
<dbReference type="InterPro" id="IPR033121">
    <property type="entry name" value="PEPTIDASE_A1"/>
</dbReference>
<dbReference type="GO" id="GO:0005576">
    <property type="term" value="C:extracellular region"/>
    <property type="evidence" value="ECO:0007669"/>
    <property type="project" value="TreeGrafter"/>
</dbReference>
<name>A0A5E4EAX9_PRUDU</name>
<dbReference type="PANTHER" id="PTHR47967:SF39">
    <property type="entry name" value="ASPARTYL PROTEASE FAMILY PROTEIN, PUTATIVE-RELATED"/>
    <property type="match status" value="1"/>
</dbReference>
<organism evidence="5 6">
    <name type="scientific">Prunus dulcis</name>
    <name type="common">Almond</name>
    <name type="synonym">Amygdalus dulcis</name>
    <dbReference type="NCBI Taxonomy" id="3755"/>
    <lineage>
        <taxon>Eukaryota</taxon>
        <taxon>Viridiplantae</taxon>
        <taxon>Streptophyta</taxon>
        <taxon>Embryophyta</taxon>
        <taxon>Tracheophyta</taxon>
        <taxon>Spermatophyta</taxon>
        <taxon>Magnoliopsida</taxon>
        <taxon>eudicotyledons</taxon>
        <taxon>Gunneridae</taxon>
        <taxon>Pentapetalae</taxon>
        <taxon>rosids</taxon>
        <taxon>fabids</taxon>
        <taxon>Rosales</taxon>
        <taxon>Rosaceae</taxon>
        <taxon>Amygdaloideae</taxon>
        <taxon>Amygdaleae</taxon>
        <taxon>Prunus</taxon>
    </lineage>
</organism>
<reference evidence="6" key="1">
    <citation type="journal article" date="2020" name="Plant J.">
        <title>Transposons played a major role in the diversification between the closely related almond and peach genomes: results from the almond genome sequence.</title>
        <authorList>
            <person name="Alioto T."/>
            <person name="Alexiou K.G."/>
            <person name="Bardil A."/>
            <person name="Barteri F."/>
            <person name="Castanera R."/>
            <person name="Cruz F."/>
            <person name="Dhingra A."/>
            <person name="Duval H."/>
            <person name="Fernandez I Marti A."/>
            <person name="Frias L."/>
            <person name="Galan B."/>
            <person name="Garcia J.L."/>
            <person name="Howad W."/>
            <person name="Gomez-Garrido J."/>
            <person name="Gut M."/>
            <person name="Julca I."/>
            <person name="Morata J."/>
            <person name="Puigdomenech P."/>
            <person name="Ribeca P."/>
            <person name="Rubio Cabetas M.J."/>
            <person name="Vlasova A."/>
            <person name="Wirthensohn M."/>
            <person name="Garcia-Mas J."/>
            <person name="Gabaldon T."/>
            <person name="Casacuberta J.M."/>
            <person name="Arus P."/>
        </authorList>
    </citation>
    <scope>NUCLEOTIDE SEQUENCE [LARGE SCALE GENOMIC DNA]</scope>
    <source>
        <strain evidence="6">cv. Texas</strain>
    </source>
</reference>
<evidence type="ECO:0000313" key="5">
    <source>
        <dbReference type="EMBL" id="VVA12913.1"/>
    </source>
</evidence>
<dbReference type="Proteomes" id="UP000327085">
    <property type="component" value="Chromosome 6"/>
</dbReference>
<dbReference type="Pfam" id="PF14543">
    <property type="entry name" value="TAXi_N"/>
    <property type="match status" value="1"/>
</dbReference>
<dbReference type="SUPFAM" id="SSF50630">
    <property type="entry name" value="Acid proteases"/>
    <property type="match status" value="1"/>
</dbReference>
<dbReference type="GO" id="GO:0006508">
    <property type="term" value="P:proteolysis"/>
    <property type="evidence" value="ECO:0007669"/>
    <property type="project" value="UniProtKB-KW"/>
</dbReference>
<keyword evidence="3" id="KW-0378">Hydrolase</keyword>
<keyword evidence="2" id="KW-0645">Protease</keyword>
<evidence type="ECO:0000259" key="4">
    <source>
        <dbReference type="PROSITE" id="PS51767"/>
    </source>
</evidence>
<protein>
    <submittedName>
        <fullName evidence="5">PREDICTED: aspartic</fullName>
    </submittedName>
</protein>
<dbReference type="GO" id="GO:0008233">
    <property type="term" value="F:peptidase activity"/>
    <property type="evidence" value="ECO:0007669"/>
    <property type="project" value="UniProtKB-KW"/>
</dbReference>
<dbReference type="InterPro" id="IPR051708">
    <property type="entry name" value="Plant_Aspart_Prot_A1"/>
</dbReference>
<evidence type="ECO:0000256" key="1">
    <source>
        <dbReference type="ARBA" id="ARBA00007447"/>
    </source>
</evidence>
<dbReference type="InParanoid" id="A0A5E4EAX9"/>
<dbReference type="PANTHER" id="PTHR47967">
    <property type="entry name" value="OS07G0603500 PROTEIN-RELATED"/>
    <property type="match status" value="1"/>
</dbReference>
<evidence type="ECO:0000313" key="6">
    <source>
        <dbReference type="Proteomes" id="UP000327085"/>
    </source>
</evidence>
<proteinExistence type="inferred from homology"/>
<dbReference type="Gramene" id="VVA12913">
    <property type="protein sequence ID" value="VVA12913"/>
    <property type="gene ID" value="Prudul26B029942"/>
</dbReference>
<dbReference type="PROSITE" id="PS51767">
    <property type="entry name" value="PEPTIDASE_A1"/>
    <property type="match status" value="1"/>
</dbReference>
<comment type="similarity">
    <text evidence="1">Belongs to the peptidase A1 family.</text>
</comment>
<dbReference type="InterPro" id="IPR021109">
    <property type="entry name" value="Peptidase_aspartic_dom_sf"/>
</dbReference>